<evidence type="ECO:0000313" key="8">
    <source>
        <dbReference type="EMBL" id="CAF9937727.1"/>
    </source>
</evidence>
<dbReference type="Pfam" id="PF00067">
    <property type="entry name" value="p450"/>
    <property type="match status" value="1"/>
</dbReference>
<evidence type="ECO:0000256" key="7">
    <source>
        <dbReference type="SAM" id="MobiDB-lite"/>
    </source>
</evidence>
<dbReference type="InterPro" id="IPR050529">
    <property type="entry name" value="CYP450_sterol_14alpha_dmase"/>
</dbReference>
<comment type="caution">
    <text evidence="8">The sequence shown here is derived from an EMBL/GenBank/DDBJ whole genome shotgun (WGS) entry which is preliminary data.</text>
</comment>
<evidence type="ECO:0000313" key="9">
    <source>
        <dbReference type="Proteomes" id="UP000664521"/>
    </source>
</evidence>
<comment type="similarity">
    <text evidence="2">Belongs to the cytochrome P450 family.</text>
</comment>
<dbReference type="EMBL" id="CAJPDS010000104">
    <property type="protein sequence ID" value="CAF9937727.1"/>
    <property type="molecule type" value="Genomic_DNA"/>
</dbReference>
<protein>
    <recommendedName>
        <fullName evidence="10">Cytochrome P450</fullName>
    </recommendedName>
</protein>
<sequence>MNNLFSSVFDTVEKGVPTNVRVLLNDVYVITGAENISTIFRNEAYSFPSDVSPITSLRNIFALPKPALKVYIADTSGIKREPAPWSDVKPHRRIRLLTFKATASALSGTGLDQINQRFTLNLADLIHKTGCTPEWTELPDLCQFVRTPVFQAAVNSMFGPHLLSLSPNLAHDFWEMDQRVQQLLICFPSWMIPEASKARQRCLEAMKKWHTFAIEHRDDNKGREESSYEPLQGSVYIQQMMKHFSAMEEMTLDAKASNSLGMLFAMIGSSMPAINWSLLEIFQSPTLLARVRSEVATTILPPLTTTSPSTPEFDLSRLLKLPLLQSIYTEILRLHVAVFHIRSVRHSDFHLGDWLLREGSKILISSRPAHLDPSAFNTGTAEAPHPIHEFWADRFLVPASSTPGNQELKFSLAGCNGNWIPYGGGQRICPGRHFAKAEIFLGIAFFVTVFDIELQVPKGWKAEEDGGRLGMGSLNIKGEVPIRVRRRRSGRESSVIEGNQEERGAEAK</sequence>
<reference evidence="8" key="1">
    <citation type="submission" date="2021-03" db="EMBL/GenBank/DDBJ databases">
        <authorList>
            <person name="Tagirdzhanova G."/>
        </authorList>
    </citation>
    <scope>NUCLEOTIDE SEQUENCE</scope>
</reference>
<keyword evidence="5 6" id="KW-0408">Iron</keyword>
<dbReference type="GO" id="GO:0008395">
    <property type="term" value="F:steroid hydroxylase activity"/>
    <property type="evidence" value="ECO:0007669"/>
    <property type="project" value="TreeGrafter"/>
</dbReference>
<evidence type="ECO:0000256" key="3">
    <source>
        <dbReference type="ARBA" id="ARBA00022617"/>
    </source>
</evidence>
<dbReference type="AlphaFoldDB" id="A0A8H3GAN2"/>
<proteinExistence type="inferred from homology"/>
<name>A0A8H3GAN2_9LECA</name>
<feature type="binding site" description="axial binding residue" evidence="6">
    <location>
        <position position="429"/>
    </location>
    <ligand>
        <name>heme</name>
        <dbReference type="ChEBI" id="CHEBI:30413"/>
    </ligand>
    <ligandPart>
        <name>Fe</name>
        <dbReference type="ChEBI" id="CHEBI:18248"/>
    </ligandPart>
</feature>
<evidence type="ECO:0000256" key="6">
    <source>
        <dbReference type="PIRSR" id="PIRSR602403-1"/>
    </source>
</evidence>
<dbReference type="GO" id="GO:0016705">
    <property type="term" value="F:oxidoreductase activity, acting on paired donors, with incorporation or reduction of molecular oxygen"/>
    <property type="evidence" value="ECO:0007669"/>
    <property type="project" value="InterPro"/>
</dbReference>
<evidence type="ECO:0000256" key="1">
    <source>
        <dbReference type="ARBA" id="ARBA00001971"/>
    </source>
</evidence>
<feature type="region of interest" description="Disordered" evidence="7">
    <location>
        <begin position="485"/>
        <end position="508"/>
    </location>
</feature>
<gene>
    <name evidence="8" type="ORF">HETSPECPRED_000635</name>
</gene>
<dbReference type="Gene3D" id="1.10.630.10">
    <property type="entry name" value="Cytochrome P450"/>
    <property type="match status" value="1"/>
</dbReference>
<dbReference type="GO" id="GO:0020037">
    <property type="term" value="F:heme binding"/>
    <property type="evidence" value="ECO:0007669"/>
    <property type="project" value="InterPro"/>
</dbReference>
<organism evidence="8 9">
    <name type="scientific">Heterodermia speciosa</name>
    <dbReference type="NCBI Taxonomy" id="116794"/>
    <lineage>
        <taxon>Eukaryota</taxon>
        <taxon>Fungi</taxon>
        <taxon>Dikarya</taxon>
        <taxon>Ascomycota</taxon>
        <taxon>Pezizomycotina</taxon>
        <taxon>Lecanoromycetes</taxon>
        <taxon>OSLEUM clade</taxon>
        <taxon>Lecanoromycetidae</taxon>
        <taxon>Caliciales</taxon>
        <taxon>Physciaceae</taxon>
        <taxon>Heterodermia</taxon>
    </lineage>
</organism>
<dbReference type="InterPro" id="IPR002403">
    <property type="entry name" value="Cyt_P450_E_grp-IV"/>
</dbReference>
<keyword evidence="9" id="KW-1185">Reference proteome</keyword>
<dbReference type="GO" id="GO:0005506">
    <property type="term" value="F:iron ion binding"/>
    <property type="evidence" value="ECO:0007669"/>
    <property type="project" value="InterPro"/>
</dbReference>
<keyword evidence="4 6" id="KW-0479">Metal-binding</keyword>
<dbReference type="OrthoDB" id="3366823at2759"/>
<dbReference type="SUPFAM" id="SSF48264">
    <property type="entry name" value="Cytochrome P450"/>
    <property type="match status" value="1"/>
</dbReference>
<dbReference type="PANTHER" id="PTHR24304">
    <property type="entry name" value="CYTOCHROME P450 FAMILY 7"/>
    <property type="match status" value="1"/>
</dbReference>
<evidence type="ECO:0008006" key="10">
    <source>
        <dbReference type="Google" id="ProtNLM"/>
    </source>
</evidence>
<dbReference type="PANTHER" id="PTHR24304:SF2">
    <property type="entry name" value="24-HYDROXYCHOLESTEROL 7-ALPHA-HYDROXYLASE"/>
    <property type="match status" value="1"/>
</dbReference>
<evidence type="ECO:0000256" key="4">
    <source>
        <dbReference type="ARBA" id="ARBA00022723"/>
    </source>
</evidence>
<dbReference type="Proteomes" id="UP000664521">
    <property type="component" value="Unassembled WGS sequence"/>
</dbReference>
<accession>A0A8H3GAN2</accession>
<dbReference type="CDD" id="cd11040">
    <property type="entry name" value="CYP7_CYP8-like"/>
    <property type="match status" value="1"/>
</dbReference>
<dbReference type="InterPro" id="IPR036396">
    <property type="entry name" value="Cyt_P450_sf"/>
</dbReference>
<evidence type="ECO:0000256" key="5">
    <source>
        <dbReference type="ARBA" id="ARBA00023004"/>
    </source>
</evidence>
<dbReference type="PRINTS" id="PR00465">
    <property type="entry name" value="EP450IV"/>
</dbReference>
<evidence type="ECO:0000256" key="2">
    <source>
        <dbReference type="ARBA" id="ARBA00010617"/>
    </source>
</evidence>
<dbReference type="InterPro" id="IPR001128">
    <property type="entry name" value="Cyt_P450"/>
</dbReference>
<comment type="cofactor">
    <cofactor evidence="1 6">
        <name>heme</name>
        <dbReference type="ChEBI" id="CHEBI:30413"/>
    </cofactor>
</comment>
<keyword evidence="3 6" id="KW-0349">Heme</keyword>